<dbReference type="InParanoid" id="K1WGN3"/>
<reference evidence="2 3" key="1">
    <citation type="journal article" date="2012" name="BMC Genomics">
        <title>Sequencing the genome of Marssonina brunnea reveals fungus-poplar co-evolution.</title>
        <authorList>
            <person name="Zhu S."/>
            <person name="Cao Y.-Z."/>
            <person name="Jiang C."/>
            <person name="Tan B.-Y."/>
            <person name="Wang Z."/>
            <person name="Feng S."/>
            <person name="Zhang L."/>
            <person name="Su X.-H."/>
            <person name="Brejova B."/>
            <person name="Vinar T."/>
            <person name="Xu M."/>
            <person name="Wang M.-X."/>
            <person name="Zhang S.-G."/>
            <person name="Huang M.-R."/>
            <person name="Wu R."/>
            <person name="Zhou Y."/>
        </authorList>
    </citation>
    <scope>NUCLEOTIDE SEQUENCE [LARGE SCALE GENOMIC DNA]</scope>
    <source>
        <strain evidence="2 3">MB_m1</strain>
    </source>
</reference>
<dbReference type="AlphaFoldDB" id="K1WGN3"/>
<keyword evidence="3" id="KW-1185">Reference proteome</keyword>
<dbReference type="Proteomes" id="UP000006753">
    <property type="component" value="Unassembled WGS sequence"/>
</dbReference>
<dbReference type="eggNOG" id="ENOG502S7RC">
    <property type="taxonomic scope" value="Eukaryota"/>
</dbReference>
<accession>K1WGN3</accession>
<protein>
    <submittedName>
        <fullName evidence="2">Uncharacterized protein</fullName>
    </submittedName>
</protein>
<evidence type="ECO:0000313" key="2">
    <source>
        <dbReference type="EMBL" id="EKD16700.1"/>
    </source>
</evidence>
<dbReference type="OrthoDB" id="5402307at2759"/>
<proteinExistence type="predicted"/>
<feature type="region of interest" description="Disordered" evidence="1">
    <location>
        <begin position="357"/>
        <end position="457"/>
    </location>
</feature>
<sequence>MPAMETVTVINKSGKVISTGKHLVNIFKDAREAYQYKKAELRADHQANIEWKNEQRLLETRQESRSTTSTSRHSRRHRDPASPSRPPVTEHNLRNISEVSGSSTRRSRSHHGSRRATSPHARTSPRSIHSGSEHPGLQRRHSAVPSDSGSIYCPPPLSSQLSRMPPRAHSNPDFHSDSDGIDMNLAYGKLPPDLLPGYEDERQKEELKATMTKLDGMLMEAHCVQHSATAIITNLQANPEAMAAVALTLAELSSLLKTVSPGIITALRSSSPAVFALLSSPQFLIATGVALGVTVVMLGGYKIVKQIQANGETARGAPRLEEPMAYEGTEVGSIETWRRGIADVEVESVATSVDGEFITPGAARQQRERIRERKREERSHGKSRRAPSVVESVRSERTLRRVGSLNTASHQPPSLKPSGSRPPPSESGRSSRSRKTIKAKEKDDESSLHSVLGGKDKKKNLLADMFKRSKEKKEIRQSVVAHRPRIVEV</sequence>
<dbReference type="STRING" id="1072389.K1WGN3"/>
<feature type="compositionally biased region" description="Polar residues" evidence="1">
    <location>
        <begin position="120"/>
        <end position="130"/>
    </location>
</feature>
<dbReference type="RefSeq" id="XP_007293058.1">
    <property type="nucleotide sequence ID" value="XM_007292996.1"/>
</dbReference>
<evidence type="ECO:0000313" key="3">
    <source>
        <dbReference type="Proteomes" id="UP000006753"/>
    </source>
</evidence>
<dbReference type="HOGENOM" id="CLU_022040_1_0_1"/>
<dbReference type="KEGG" id="mbe:MBM_05169"/>
<name>K1WGN3_MARBU</name>
<organism evidence="2 3">
    <name type="scientific">Marssonina brunnea f. sp. multigermtubi (strain MB_m1)</name>
    <name type="common">Marssonina leaf spot fungus</name>
    <dbReference type="NCBI Taxonomy" id="1072389"/>
    <lineage>
        <taxon>Eukaryota</taxon>
        <taxon>Fungi</taxon>
        <taxon>Dikarya</taxon>
        <taxon>Ascomycota</taxon>
        <taxon>Pezizomycotina</taxon>
        <taxon>Leotiomycetes</taxon>
        <taxon>Helotiales</taxon>
        <taxon>Drepanopezizaceae</taxon>
        <taxon>Drepanopeziza</taxon>
    </lineage>
</organism>
<feature type="compositionally biased region" description="Basic and acidic residues" evidence="1">
    <location>
        <begin position="54"/>
        <end position="64"/>
    </location>
</feature>
<dbReference type="GeneID" id="18761104"/>
<dbReference type="EMBL" id="JH921438">
    <property type="protein sequence ID" value="EKD16700.1"/>
    <property type="molecule type" value="Genomic_DNA"/>
</dbReference>
<feature type="compositionally biased region" description="Basic residues" evidence="1">
    <location>
        <begin position="105"/>
        <end position="114"/>
    </location>
</feature>
<feature type="compositionally biased region" description="Basic and acidic residues" evidence="1">
    <location>
        <begin position="365"/>
        <end position="380"/>
    </location>
</feature>
<gene>
    <name evidence="2" type="ORF">MBM_05169</name>
</gene>
<dbReference type="OMA" id="SGVEMWR"/>
<evidence type="ECO:0000256" key="1">
    <source>
        <dbReference type="SAM" id="MobiDB-lite"/>
    </source>
</evidence>
<feature type="region of interest" description="Disordered" evidence="1">
    <location>
        <begin position="54"/>
        <end position="180"/>
    </location>
</feature>
<feature type="compositionally biased region" description="Basic and acidic residues" evidence="1">
    <location>
        <begin position="438"/>
        <end position="447"/>
    </location>
</feature>